<gene>
    <name evidence="1" type="ORF">ACFOGJ_29315</name>
</gene>
<comment type="caution">
    <text evidence="1">The sequence shown here is derived from an EMBL/GenBank/DDBJ whole genome shotgun (WGS) entry which is preliminary data.</text>
</comment>
<evidence type="ECO:0000313" key="2">
    <source>
        <dbReference type="Proteomes" id="UP001595528"/>
    </source>
</evidence>
<organism evidence="1 2">
    <name type="scientific">Marinibaculum pumilum</name>
    <dbReference type="NCBI Taxonomy" id="1766165"/>
    <lineage>
        <taxon>Bacteria</taxon>
        <taxon>Pseudomonadati</taxon>
        <taxon>Pseudomonadota</taxon>
        <taxon>Alphaproteobacteria</taxon>
        <taxon>Rhodospirillales</taxon>
        <taxon>Rhodospirillaceae</taxon>
        <taxon>Marinibaculum</taxon>
    </lineage>
</organism>
<proteinExistence type="predicted"/>
<dbReference type="EMBL" id="JBHRTR010000054">
    <property type="protein sequence ID" value="MFC3231383.1"/>
    <property type="molecule type" value="Genomic_DNA"/>
</dbReference>
<name>A0ABV7L9Y4_9PROT</name>
<sequence>MIRFSGADHLIAVETAPDGLQGAFLLHLEGRVPPGDLFEAYRRLGAMVSGPVLNLIVVNIRLDLQLSYSEFAEIHRGLYDCGIRRLNLVVANPEPAIRHLVSFGDEVGRLQRQEIHPRVVADRSAAVAELRALMAQTPDISAAPDSRPGGGMS</sequence>
<protein>
    <recommendedName>
        <fullName evidence="3">STAS domain-containing protein</fullName>
    </recommendedName>
</protein>
<evidence type="ECO:0008006" key="3">
    <source>
        <dbReference type="Google" id="ProtNLM"/>
    </source>
</evidence>
<dbReference type="RefSeq" id="WP_379906855.1">
    <property type="nucleotide sequence ID" value="NZ_JBHRTR010000054.1"/>
</dbReference>
<keyword evidence="2" id="KW-1185">Reference proteome</keyword>
<dbReference type="Proteomes" id="UP001595528">
    <property type="component" value="Unassembled WGS sequence"/>
</dbReference>
<accession>A0ABV7L9Y4</accession>
<reference evidence="2" key="1">
    <citation type="journal article" date="2019" name="Int. J. Syst. Evol. Microbiol.">
        <title>The Global Catalogue of Microorganisms (GCM) 10K type strain sequencing project: providing services to taxonomists for standard genome sequencing and annotation.</title>
        <authorList>
            <consortium name="The Broad Institute Genomics Platform"/>
            <consortium name="The Broad Institute Genome Sequencing Center for Infectious Disease"/>
            <person name="Wu L."/>
            <person name="Ma J."/>
        </authorList>
    </citation>
    <scope>NUCLEOTIDE SEQUENCE [LARGE SCALE GENOMIC DNA]</scope>
    <source>
        <strain evidence="2">KCTC 42964</strain>
    </source>
</reference>
<evidence type="ECO:0000313" key="1">
    <source>
        <dbReference type="EMBL" id="MFC3231383.1"/>
    </source>
</evidence>